<name>A0A6I3XFC8_9BURK</name>
<feature type="signal peptide" evidence="2">
    <location>
        <begin position="1"/>
        <end position="24"/>
    </location>
</feature>
<proteinExistence type="predicted"/>
<evidence type="ECO:0000256" key="2">
    <source>
        <dbReference type="SAM" id="SignalP"/>
    </source>
</evidence>
<dbReference type="OrthoDB" id="8581982at2"/>
<dbReference type="InterPro" id="IPR001940">
    <property type="entry name" value="Peptidase_S1C"/>
</dbReference>
<dbReference type="Pfam" id="PF13365">
    <property type="entry name" value="Trypsin_2"/>
    <property type="match status" value="1"/>
</dbReference>
<dbReference type="AlphaFoldDB" id="A0A6I3XFC8"/>
<feature type="region of interest" description="Disordered" evidence="1">
    <location>
        <begin position="27"/>
        <end position="64"/>
    </location>
</feature>
<evidence type="ECO:0000256" key="1">
    <source>
        <dbReference type="SAM" id="MobiDB-lite"/>
    </source>
</evidence>
<dbReference type="PRINTS" id="PR00834">
    <property type="entry name" value="PROTEASES2C"/>
</dbReference>
<dbReference type="SUPFAM" id="SSF50494">
    <property type="entry name" value="Trypsin-like serine proteases"/>
    <property type="match status" value="1"/>
</dbReference>
<dbReference type="PANTHER" id="PTHR43019:SF23">
    <property type="entry name" value="PROTEASE DO-LIKE 5, CHLOROPLASTIC"/>
    <property type="match status" value="1"/>
</dbReference>
<dbReference type="GO" id="GO:0006508">
    <property type="term" value="P:proteolysis"/>
    <property type="evidence" value="ECO:0007669"/>
    <property type="project" value="UniProtKB-KW"/>
</dbReference>
<dbReference type="Proteomes" id="UP000431684">
    <property type="component" value="Unassembled WGS sequence"/>
</dbReference>
<keyword evidence="2" id="KW-0732">Signal</keyword>
<feature type="compositionally biased region" description="Low complexity" evidence="1">
    <location>
        <begin position="32"/>
        <end position="55"/>
    </location>
</feature>
<dbReference type="EMBL" id="WNWM01000002">
    <property type="protein sequence ID" value="MUI15147.1"/>
    <property type="molecule type" value="Genomic_DNA"/>
</dbReference>
<dbReference type="InterPro" id="IPR009003">
    <property type="entry name" value="Peptidase_S1_PA"/>
</dbReference>
<keyword evidence="3" id="KW-0645">Protease</keyword>
<dbReference type="RefSeq" id="WP_155710870.1">
    <property type="nucleotide sequence ID" value="NZ_BMWU01000058.1"/>
</dbReference>
<comment type="caution">
    <text evidence="3">The sequence shown here is derived from an EMBL/GenBank/DDBJ whole genome shotgun (WGS) entry which is preliminary data.</text>
</comment>
<gene>
    <name evidence="3" type="ORF">GJV26_22155</name>
</gene>
<dbReference type="Gene3D" id="2.40.10.120">
    <property type="match status" value="1"/>
</dbReference>
<accession>A0A6I3XFC8</accession>
<keyword evidence="4" id="KW-1185">Reference proteome</keyword>
<keyword evidence="3" id="KW-0378">Hydrolase</keyword>
<sequence>MLPTRLAATFQFAITLTCGAAAWAAPAPPSTQPALPGSQPAPGGAPAPRRAPAQGETAPLPTPSSAAQKLYAAAKADLLQVRSLLKSGRTQSSVGSGFLVGTSNLVLTNYHVVSEFALDPATYTGEWVDTSGQRGSIELLAVDVLHDLAVVRVNRYGTGFFKVPEDAVKLTQGQYLYSLGNPLDLGFAISEGAYNGVISRSFYDQLMFTGPINSGMSGGPSVTADGEVAGVNVAKRLDGELVSFLVPIRYAQRLLKQVAEKAVPPKDFTAIVTQQLLAHQKGMVDQLLSGPLTKKVMGSYEVPVRESEQMRCWGNSSAQAAARSEKPFAVDTTSCAMESAVFVSGSLQTGAIGIRHQYLRSTGLDAIRFAQLSSASFKNESFGSYKDSRMTGPQCTEQFVTNGSLPMRAVLCVRAYRKFAGLYDFSLLTASTDDGAMNLQSRLDARGVSYENGMRTARAFLEALARTSVK</sequence>
<evidence type="ECO:0000313" key="3">
    <source>
        <dbReference type="EMBL" id="MUI15147.1"/>
    </source>
</evidence>
<dbReference type="GO" id="GO:0004252">
    <property type="term" value="F:serine-type endopeptidase activity"/>
    <property type="evidence" value="ECO:0007669"/>
    <property type="project" value="InterPro"/>
</dbReference>
<dbReference type="PANTHER" id="PTHR43019">
    <property type="entry name" value="SERINE ENDOPROTEASE DEGS"/>
    <property type="match status" value="1"/>
</dbReference>
<evidence type="ECO:0000313" key="4">
    <source>
        <dbReference type="Proteomes" id="UP000431684"/>
    </source>
</evidence>
<reference evidence="3 4" key="1">
    <citation type="submission" date="2019-11" db="EMBL/GenBank/DDBJ databases">
        <title>Draft Genome Sequences of Six Type Strains of the Genus Massilia.</title>
        <authorList>
            <person name="Miess H."/>
            <person name="Frediansyah A."/>
            <person name="Goeker M."/>
            <person name="Gross H."/>
        </authorList>
    </citation>
    <scope>NUCLEOTIDE SEQUENCE [LARGE SCALE GENOMIC DNA]</scope>
    <source>
        <strain evidence="3 4">DSM 17513</strain>
    </source>
</reference>
<protein>
    <submittedName>
        <fullName evidence="3">Trypsin-like serine protease</fullName>
    </submittedName>
</protein>
<feature type="chain" id="PRO_5026189977" evidence="2">
    <location>
        <begin position="25"/>
        <end position="470"/>
    </location>
</feature>
<organism evidence="3 4">
    <name type="scientific">Pseudoduganella dura</name>
    <dbReference type="NCBI Taxonomy" id="321982"/>
    <lineage>
        <taxon>Bacteria</taxon>
        <taxon>Pseudomonadati</taxon>
        <taxon>Pseudomonadota</taxon>
        <taxon>Betaproteobacteria</taxon>
        <taxon>Burkholderiales</taxon>
        <taxon>Oxalobacteraceae</taxon>
        <taxon>Telluria group</taxon>
        <taxon>Pseudoduganella</taxon>
    </lineage>
</organism>